<comment type="caution">
    <text evidence="3">The sequence shown here is derived from an EMBL/GenBank/DDBJ whole genome shotgun (WGS) entry which is preliminary data.</text>
</comment>
<reference evidence="3" key="1">
    <citation type="journal article" date="2014" name="Front. Microbiol.">
        <title>High frequency of phylogenetically diverse reductive dehalogenase-homologous genes in deep subseafloor sedimentary metagenomes.</title>
        <authorList>
            <person name="Kawai M."/>
            <person name="Futagami T."/>
            <person name="Toyoda A."/>
            <person name="Takaki Y."/>
            <person name="Nishi S."/>
            <person name="Hori S."/>
            <person name="Arai W."/>
            <person name="Tsubouchi T."/>
            <person name="Morono Y."/>
            <person name="Uchiyama I."/>
            <person name="Ito T."/>
            <person name="Fujiyama A."/>
            <person name="Inagaki F."/>
            <person name="Takami H."/>
        </authorList>
    </citation>
    <scope>NUCLEOTIDE SEQUENCE</scope>
    <source>
        <strain evidence="3">Expedition CK06-06</strain>
    </source>
</reference>
<dbReference type="SUPFAM" id="SSF53335">
    <property type="entry name" value="S-adenosyl-L-methionine-dependent methyltransferases"/>
    <property type="match status" value="1"/>
</dbReference>
<protein>
    <recommendedName>
        <fullName evidence="2">Release factor glutamine methyltransferase N-terminal domain-containing protein</fullName>
    </recommendedName>
</protein>
<accession>X1R811</accession>
<dbReference type="Gene3D" id="1.10.8.10">
    <property type="entry name" value="DNA helicase RuvA subunit, C-terminal domain"/>
    <property type="match status" value="1"/>
</dbReference>
<gene>
    <name evidence="3" type="ORF">S12H4_20625</name>
</gene>
<dbReference type="PANTHER" id="PTHR18895:SF74">
    <property type="entry name" value="MTRF1L RELEASE FACTOR GLUTAMINE METHYLTRANSFERASE"/>
    <property type="match status" value="1"/>
</dbReference>
<sequence>LYLNPDRVLARRELNLLEEAIGKRKNRLPVAHIIGKKEFYSLEFKVTPDTFIPRPETEFIIDTVLNIVYGLRFTVYGKRLTVNSEAKGRAGKRLINIVDLRPSTLDLRPPMYVLLVPLSTSILVNFCLLFF</sequence>
<dbReference type="AlphaFoldDB" id="X1R811"/>
<dbReference type="Gene3D" id="3.40.50.150">
    <property type="entry name" value="Vaccinia Virus protein VP39"/>
    <property type="match status" value="1"/>
</dbReference>
<organism evidence="3">
    <name type="scientific">marine sediment metagenome</name>
    <dbReference type="NCBI Taxonomy" id="412755"/>
    <lineage>
        <taxon>unclassified sequences</taxon>
        <taxon>metagenomes</taxon>
        <taxon>ecological metagenomes</taxon>
    </lineage>
</organism>
<feature type="transmembrane region" description="Helical" evidence="1">
    <location>
        <begin position="111"/>
        <end position="130"/>
    </location>
</feature>
<dbReference type="EMBL" id="BARW01010488">
    <property type="protein sequence ID" value="GAI76867.1"/>
    <property type="molecule type" value="Genomic_DNA"/>
</dbReference>
<name>X1R811_9ZZZZ</name>
<evidence type="ECO:0000256" key="1">
    <source>
        <dbReference type="SAM" id="Phobius"/>
    </source>
</evidence>
<dbReference type="InterPro" id="IPR040758">
    <property type="entry name" value="PrmC_N"/>
</dbReference>
<keyword evidence="1" id="KW-1133">Transmembrane helix</keyword>
<dbReference type="InterPro" id="IPR029063">
    <property type="entry name" value="SAM-dependent_MTases_sf"/>
</dbReference>
<evidence type="ECO:0000259" key="2">
    <source>
        <dbReference type="Pfam" id="PF17827"/>
    </source>
</evidence>
<feature type="non-terminal residue" evidence="3">
    <location>
        <position position="1"/>
    </location>
</feature>
<evidence type="ECO:0000313" key="3">
    <source>
        <dbReference type="EMBL" id="GAI76867.1"/>
    </source>
</evidence>
<dbReference type="InterPro" id="IPR050320">
    <property type="entry name" value="N5-glutamine_MTase"/>
</dbReference>
<proteinExistence type="predicted"/>
<dbReference type="Pfam" id="PF17827">
    <property type="entry name" value="PrmC_N"/>
    <property type="match status" value="1"/>
</dbReference>
<keyword evidence="1" id="KW-0472">Membrane</keyword>
<dbReference type="PANTHER" id="PTHR18895">
    <property type="entry name" value="HEMK METHYLTRANSFERASE"/>
    <property type="match status" value="1"/>
</dbReference>
<feature type="domain" description="Release factor glutamine methyltransferase N-terminal" evidence="2">
    <location>
        <begin position="1"/>
        <end position="35"/>
    </location>
</feature>
<keyword evidence="1" id="KW-0812">Transmembrane</keyword>